<sequence length="429" mass="47948">MHLGCLPQQVRILSLVALQNGNLGFEAIVINRAIDHDFVELEQYSTVLRRSLQTSVLPIGCIKLSLSHHRALLFKVLADNVGVPCKLVKGSQYTGVDNDAVNTIKLDTRREFLVDLRADPDSLIPADFSKSWGDLLGSKQLYENEYGASSLDNISNKRSRYEKAILVPSVASSGTSFITVGSSSSTNAKHLGDSFMGIDTTLNNQEYSSSPSEVRSSRLDSMLDDVAEPEISWEHLVIGKRIRLGSYGEAYCEDWNGSEVAVKKFLDQDFDGDALDEFRREVSCHSEQIVGVGFWLFVPTQFCLLHGSLYKILHSSNSQIEEKRRIKMALGVAKGMNCLHVSILAIVHCDLKSPNLLVDKNWTVKVCDFGPSRLKHGTFLSSKSTAGTPEWMAPEVLRNEPSNEKWWVLLVSRITGWRFQNRLILSWPK</sequence>
<evidence type="ECO:0000313" key="2">
    <source>
        <dbReference type="Proteomes" id="UP000827976"/>
    </source>
</evidence>
<keyword evidence="1" id="KW-0808">Transferase</keyword>
<accession>A0ACB7UZ16</accession>
<reference evidence="2" key="1">
    <citation type="journal article" date="2022" name="Nat. Commun.">
        <title>Chromosome evolution and the genetic basis of agronomically important traits in greater yam.</title>
        <authorList>
            <person name="Bredeson J.V."/>
            <person name="Lyons J.B."/>
            <person name="Oniyinde I.O."/>
            <person name="Okereke N.R."/>
            <person name="Kolade O."/>
            <person name="Nnabue I."/>
            <person name="Nwadili C.O."/>
            <person name="Hribova E."/>
            <person name="Parker M."/>
            <person name="Nwogha J."/>
            <person name="Shu S."/>
            <person name="Carlson J."/>
            <person name="Kariba R."/>
            <person name="Muthemba S."/>
            <person name="Knop K."/>
            <person name="Barton G.J."/>
            <person name="Sherwood A.V."/>
            <person name="Lopez-Montes A."/>
            <person name="Asiedu R."/>
            <person name="Jamnadass R."/>
            <person name="Muchugi A."/>
            <person name="Goodstein D."/>
            <person name="Egesi C.N."/>
            <person name="Featherston J."/>
            <person name="Asfaw A."/>
            <person name="Simpson G.G."/>
            <person name="Dolezel J."/>
            <person name="Hendre P.S."/>
            <person name="Van Deynze A."/>
            <person name="Kumar P.L."/>
            <person name="Obidiegwu J.E."/>
            <person name="Bhattacharjee R."/>
            <person name="Rokhsar D.S."/>
        </authorList>
    </citation>
    <scope>NUCLEOTIDE SEQUENCE [LARGE SCALE GENOMIC DNA]</scope>
    <source>
        <strain evidence="2">cv. TDa95/00328</strain>
    </source>
</reference>
<dbReference type="EMBL" id="CM037023">
    <property type="protein sequence ID" value="KAH7666052.1"/>
    <property type="molecule type" value="Genomic_DNA"/>
</dbReference>
<comment type="caution">
    <text evidence="1">The sequence shown here is derived from an EMBL/GenBank/DDBJ whole genome shotgun (WGS) entry which is preliminary data.</text>
</comment>
<name>A0ACB7UZ16_DIOAL</name>
<organism evidence="1 2">
    <name type="scientific">Dioscorea alata</name>
    <name type="common">Purple yam</name>
    <dbReference type="NCBI Taxonomy" id="55571"/>
    <lineage>
        <taxon>Eukaryota</taxon>
        <taxon>Viridiplantae</taxon>
        <taxon>Streptophyta</taxon>
        <taxon>Embryophyta</taxon>
        <taxon>Tracheophyta</taxon>
        <taxon>Spermatophyta</taxon>
        <taxon>Magnoliopsida</taxon>
        <taxon>Liliopsida</taxon>
        <taxon>Dioscoreales</taxon>
        <taxon>Dioscoreaceae</taxon>
        <taxon>Dioscorea</taxon>
    </lineage>
</organism>
<gene>
    <name evidence="1" type="ORF">IHE45_13G075800</name>
</gene>
<keyword evidence="1" id="KW-0418">Kinase</keyword>
<keyword evidence="1" id="KW-0723">Serine/threonine-protein kinase</keyword>
<proteinExistence type="predicted"/>
<dbReference type="EC" id="2.7.11.1" evidence="1"/>
<dbReference type="Proteomes" id="UP000827976">
    <property type="component" value="Chromosome 13"/>
</dbReference>
<protein>
    <submittedName>
        <fullName evidence="1">Non-specific serine/threonine protein kinase protein</fullName>
        <ecNumber evidence="1">2.7.11.1</ecNumber>
    </submittedName>
</protein>
<evidence type="ECO:0000313" key="1">
    <source>
        <dbReference type="EMBL" id="KAH7666052.1"/>
    </source>
</evidence>
<keyword evidence="2" id="KW-1185">Reference proteome</keyword>